<dbReference type="VEuPathDB" id="VectorBase:BGLAX_051752"/>
<evidence type="ECO:0000313" key="2">
    <source>
        <dbReference type="EnsemblMetazoa" id="BGLB035389-PA"/>
    </source>
</evidence>
<dbReference type="AlphaFoldDB" id="A0A2C9LVC0"/>
<name>A0A2C9LVC0_BIOGL</name>
<sequence length="246" mass="27045">MEVWCSKGPTDFGKDGGSVLQRSNRLWDRWRCGALKVQQTLGKMEVWCTKGPTDFGTDGGVVLQRWCRKSTDGTEVECPDNNFEMAPSDCYVNTTCPEDCPDYYFGIECVSCLHCKDQCNKFNGTCQQCLPGYRDPDTGCQSVCMKNFYGKDCNGSCLSKCGSDCADRVTGECPSCKLYIKKSKHDQSSEQQTSVSGVKIFHIPPLVEISDIPPPEESYAIPPTVESSAIPTPSKTSISTPSKTSN</sequence>
<organism evidence="2 3">
    <name type="scientific">Biomphalaria glabrata</name>
    <name type="common">Bloodfluke planorb</name>
    <name type="synonym">Freshwater snail</name>
    <dbReference type="NCBI Taxonomy" id="6526"/>
    <lineage>
        <taxon>Eukaryota</taxon>
        <taxon>Metazoa</taxon>
        <taxon>Spiralia</taxon>
        <taxon>Lophotrochozoa</taxon>
        <taxon>Mollusca</taxon>
        <taxon>Gastropoda</taxon>
        <taxon>Heterobranchia</taxon>
        <taxon>Euthyneura</taxon>
        <taxon>Panpulmonata</taxon>
        <taxon>Hygrophila</taxon>
        <taxon>Lymnaeoidea</taxon>
        <taxon>Planorbidae</taxon>
        <taxon>Biomphalaria</taxon>
    </lineage>
</organism>
<dbReference type="Proteomes" id="UP000076420">
    <property type="component" value="Unassembled WGS sequence"/>
</dbReference>
<proteinExistence type="predicted"/>
<dbReference type="InterPro" id="IPR009030">
    <property type="entry name" value="Growth_fac_rcpt_cys_sf"/>
</dbReference>
<accession>A0A2C9LVC0</accession>
<evidence type="ECO:0000313" key="3">
    <source>
        <dbReference type="Proteomes" id="UP000076420"/>
    </source>
</evidence>
<evidence type="ECO:0000256" key="1">
    <source>
        <dbReference type="SAM" id="MobiDB-lite"/>
    </source>
</evidence>
<reference evidence="2" key="1">
    <citation type="submission" date="2020-05" db="UniProtKB">
        <authorList>
            <consortium name="EnsemblMetazoa"/>
        </authorList>
    </citation>
    <scope>IDENTIFICATION</scope>
    <source>
        <strain evidence="2">BB02</strain>
    </source>
</reference>
<dbReference type="EnsemblMetazoa" id="BGLB035389-RA">
    <property type="protein sequence ID" value="BGLB035389-PA"/>
    <property type="gene ID" value="BGLB035389"/>
</dbReference>
<dbReference type="KEGG" id="bgt:106055567"/>
<feature type="compositionally biased region" description="Low complexity" evidence="1">
    <location>
        <begin position="227"/>
        <end position="246"/>
    </location>
</feature>
<protein>
    <submittedName>
        <fullName evidence="2">Uncharacterized protein</fullName>
    </submittedName>
</protein>
<feature type="region of interest" description="Disordered" evidence="1">
    <location>
        <begin position="209"/>
        <end position="246"/>
    </location>
</feature>
<dbReference type="SUPFAM" id="SSF57184">
    <property type="entry name" value="Growth factor receptor domain"/>
    <property type="match status" value="1"/>
</dbReference>
<gene>
    <name evidence="2" type="primary">106055567</name>
</gene>
<dbReference type="VEuPathDB" id="VectorBase:BGLB035389"/>